<dbReference type="EMBL" id="HBKQ01015574">
    <property type="protein sequence ID" value="CAE2227140.1"/>
    <property type="molecule type" value="Transcribed_RNA"/>
</dbReference>
<dbReference type="InterPro" id="IPR029058">
    <property type="entry name" value="AB_hydrolase_fold"/>
</dbReference>
<reference evidence="2" key="1">
    <citation type="submission" date="2021-01" db="EMBL/GenBank/DDBJ databases">
        <authorList>
            <person name="Corre E."/>
            <person name="Pelletier E."/>
            <person name="Niang G."/>
            <person name="Scheremetjew M."/>
            <person name="Finn R."/>
            <person name="Kale V."/>
            <person name="Holt S."/>
            <person name="Cochrane G."/>
            <person name="Meng A."/>
            <person name="Brown T."/>
            <person name="Cohen L."/>
        </authorList>
    </citation>
    <scope>NUCLEOTIDE SEQUENCE</scope>
    <source>
        <strain evidence="2">Isolate 1302-5</strain>
    </source>
</reference>
<dbReference type="AlphaFoldDB" id="A0A7S4IEQ4"/>
<dbReference type="Gene3D" id="3.40.50.1820">
    <property type="entry name" value="alpha/beta hydrolase"/>
    <property type="match status" value="1"/>
</dbReference>
<sequence>MRNLARKGKMPDKETAGAIMTTPVTIDEIVAATEANRDVIDEIEGDTDFGAKSELARVDLHKRMMKTSLRQTFAALGDLNPTQTWRVTKYIDDNQFKELVYAICVDDMQKRITVAFRGSETKKDWRDKTNLLHGVGDSHCRRGMVQPKKLVMHLGFRDYVFDPNTSEKEPPPEEVDKDEEGKDEEDDADKMRVVNTKFDAIMDSLYRTLEENPG</sequence>
<feature type="compositionally biased region" description="Acidic residues" evidence="1">
    <location>
        <begin position="172"/>
        <end position="188"/>
    </location>
</feature>
<accession>A0A7S4IEQ4</accession>
<organism evidence="2">
    <name type="scientific">Odontella aurita</name>
    <dbReference type="NCBI Taxonomy" id="265563"/>
    <lineage>
        <taxon>Eukaryota</taxon>
        <taxon>Sar</taxon>
        <taxon>Stramenopiles</taxon>
        <taxon>Ochrophyta</taxon>
        <taxon>Bacillariophyta</taxon>
        <taxon>Mediophyceae</taxon>
        <taxon>Biddulphiophycidae</taxon>
        <taxon>Eupodiscales</taxon>
        <taxon>Odontellaceae</taxon>
        <taxon>Odontella</taxon>
    </lineage>
</organism>
<protein>
    <submittedName>
        <fullName evidence="2">Uncharacterized protein</fullName>
    </submittedName>
</protein>
<evidence type="ECO:0000256" key="1">
    <source>
        <dbReference type="SAM" id="MobiDB-lite"/>
    </source>
</evidence>
<evidence type="ECO:0000313" key="2">
    <source>
        <dbReference type="EMBL" id="CAE2227140.1"/>
    </source>
</evidence>
<proteinExistence type="predicted"/>
<gene>
    <name evidence="2" type="ORF">OAUR00152_LOCUS10597</name>
</gene>
<feature type="compositionally biased region" description="Basic and acidic residues" evidence="1">
    <location>
        <begin position="161"/>
        <end position="171"/>
    </location>
</feature>
<feature type="region of interest" description="Disordered" evidence="1">
    <location>
        <begin position="161"/>
        <end position="193"/>
    </location>
</feature>
<name>A0A7S4IEQ4_9STRA</name>